<dbReference type="InterPro" id="IPR010852">
    <property type="entry name" value="ABATE"/>
</dbReference>
<dbReference type="OrthoDB" id="9808437at2"/>
<dbReference type="Pfam" id="PF07336">
    <property type="entry name" value="ABATE"/>
    <property type="match status" value="1"/>
</dbReference>
<reference evidence="2 3" key="1">
    <citation type="submission" date="2017-10" db="EMBL/GenBank/DDBJ databases">
        <title>Genome announcement of Methylocella silvestris TVC from permafrost.</title>
        <authorList>
            <person name="Wang J."/>
            <person name="Geng K."/>
            <person name="Ul-Haque F."/>
            <person name="Crombie A.T."/>
            <person name="Street L.E."/>
            <person name="Wookey P.A."/>
            <person name="Murrell J.C."/>
            <person name="Pratscher J."/>
        </authorList>
    </citation>
    <scope>NUCLEOTIDE SEQUENCE [LARGE SCALE GENOMIC DNA]</scope>
    <source>
        <strain evidence="2 3">TVC</strain>
    </source>
</reference>
<dbReference type="PANTHER" id="PTHR35525:SF3">
    <property type="entry name" value="BLL6575 PROTEIN"/>
    <property type="match status" value="1"/>
</dbReference>
<evidence type="ECO:0000259" key="1">
    <source>
        <dbReference type="Pfam" id="PF11706"/>
    </source>
</evidence>
<accession>A0A2J7TF62</accession>
<dbReference type="SUPFAM" id="SSF160904">
    <property type="entry name" value="Jann2411-like"/>
    <property type="match status" value="1"/>
</dbReference>
<proteinExistence type="predicted"/>
<comment type="caution">
    <text evidence="2">The sequence shown here is derived from an EMBL/GenBank/DDBJ whole genome shotgun (WGS) entry which is preliminary data.</text>
</comment>
<dbReference type="InterPro" id="IPR023286">
    <property type="entry name" value="ABATE_dom_sf"/>
</dbReference>
<dbReference type="PANTHER" id="PTHR35525">
    <property type="entry name" value="BLL6575 PROTEIN"/>
    <property type="match status" value="1"/>
</dbReference>
<name>A0A2J7TF62_METSI</name>
<dbReference type="RefSeq" id="WP_102844342.1">
    <property type="nucleotide sequence ID" value="NZ_PDZR01000016.1"/>
</dbReference>
<dbReference type="Gene3D" id="1.10.3300.10">
    <property type="entry name" value="Jann2411-like domain"/>
    <property type="match status" value="1"/>
</dbReference>
<gene>
    <name evidence="2" type="ORF">CR492_13900</name>
</gene>
<evidence type="ECO:0000313" key="3">
    <source>
        <dbReference type="Proteomes" id="UP000236286"/>
    </source>
</evidence>
<dbReference type="AlphaFoldDB" id="A0A2J7TF62"/>
<dbReference type="Proteomes" id="UP000236286">
    <property type="component" value="Unassembled WGS sequence"/>
</dbReference>
<evidence type="ECO:0000313" key="2">
    <source>
        <dbReference type="EMBL" id="PNG25414.1"/>
    </source>
</evidence>
<dbReference type="InterPro" id="IPR021005">
    <property type="entry name" value="Znf_CGNR"/>
</dbReference>
<dbReference type="Pfam" id="PF11706">
    <property type="entry name" value="zf-CGNR"/>
    <property type="match status" value="1"/>
</dbReference>
<organism evidence="2 3">
    <name type="scientific">Methylocella silvestris</name>
    <dbReference type="NCBI Taxonomy" id="199596"/>
    <lineage>
        <taxon>Bacteria</taxon>
        <taxon>Pseudomonadati</taxon>
        <taxon>Pseudomonadota</taxon>
        <taxon>Alphaproteobacteria</taxon>
        <taxon>Hyphomicrobiales</taxon>
        <taxon>Beijerinckiaceae</taxon>
        <taxon>Methylocella</taxon>
    </lineage>
</organism>
<feature type="domain" description="Zinc finger CGNR" evidence="1">
    <location>
        <begin position="158"/>
        <end position="199"/>
    </location>
</feature>
<sequence>MTAPHKNPPEPHLIGGHLAIDFLNSITADRTEWLGSGADFLVWLEKSGAIDANACAKAREGGVERLDPVATEARHLREQLRALLSDRSVLPQADRLSPLNELLAADESRARLVVGTNAEGAPRFHIERAPALSRPDQLLQPLAWAIADLLCNEDLNLLRRCEGGACSLMFIDRTKSHARRWCSMAVCGNRAKAAAHRARTKG</sequence>
<protein>
    <recommendedName>
        <fullName evidence="1">Zinc finger CGNR domain-containing protein</fullName>
    </recommendedName>
</protein>
<dbReference type="EMBL" id="PDZR01000016">
    <property type="protein sequence ID" value="PNG25414.1"/>
    <property type="molecule type" value="Genomic_DNA"/>
</dbReference>